<dbReference type="CDD" id="cd08342">
    <property type="entry name" value="HPPD_N_like"/>
    <property type="match status" value="1"/>
</dbReference>
<dbReference type="PANTHER" id="PTHR12110">
    <property type="entry name" value="HYDROXYPYRUVATE ISOMERASE"/>
    <property type="match status" value="1"/>
</dbReference>
<dbReference type="InterPro" id="IPR013022">
    <property type="entry name" value="Xyl_isomerase-like_TIM-brl"/>
</dbReference>
<evidence type="ECO:0000313" key="5">
    <source>
        <dbReference type="Proteomes" id="UP000318590"/>
    </source>
</evidence>
<reference evidence="4 5" key="1">
    <citation type="submission" date="2019-06" db="EMBL/GenBank/DDBJ databases">
        <title>Paenimaribius caenipelagi gen. nov., sp. nov., isolated from a tidal flat.</title>
        <authorList>
            <person name="Yoon J.-H."/>
        </authorList>
    </citation>
    <scope>NUCLEOTIDE SEQUENCE [LARGE SCALE GENOMIC DNA]</scope>
    <source>
        <strain evidence="4 5">JBTF-M29</strain>
    </source>
</reference>
<dbReference type="InterPro" id="IPR036237">
    <property type="entry name" value="Xyl_isomerase-like_sf"/>
</dbReference>
<name>A0A547PQ26_9RHOB</name>
<accession>A0A547PQ26</accession>
<evidence type="ECO:0000313" key="4">
    <source>
        <dbReference type="EMBL" id="TRD16246.1"/>
    </source>
</evidence>
<keyword evidence="1 2" id="KW-0479">Metal-binding</keyword>
<sequence length="630" mass="68414">MSLTISTTSIPGDLATKLRAISGAGFTGVELHEPDFTAWHGTAKELRALVEELGLTIHLLKPFHDLEGLSGQARDRAFARLERKFDLMEALGIGLLLIGASSEPVSSADDTVIAADLAEAAERAAQRGLRLAYLALPWAAHVTHDTHALALVERVGSEALGLALNSYFSLADGTKPAHYREIPGDRLFHVQLSDAPGTGPEIRALKHHFGLMPGQGVLNLAAFVRVLARSGYRGPWSVARVNETSPLPGSSHMARDGYRALVNLLDTVARSEPELPLPIPDLPDRVEAAGFEFIEFAADETSAAELTGLLSAMGFRMERRHVSKSVELWRQGAINILVNTETTGFARDAFERHGPTVCDMALRVGDADQTVARATALGAPRFSQPVATGELDIPAIRGVGGNVVHFIDEKTSLLKVWDIDFQPVPKTTATRPAGLRRIDHVAQTMRHEDMQSWLLYYLSTFDMAKLPGVDVADPSGVLHSQAIETPEGEVRLVLNGAEGRRSFAASFLSGAEAGVQHIALSTDDIFETSERLAERQFPRLEISPNYYADLAARYALDGALVARLAAEQILYARRGGAEFFQIFSRAIFGGFFFEIVERRGGYRGYGARNASVRLAAQIRHAPETSDKESA</sequence>
<comment type="caution">
    <text evidence="4">The sequence shown here is derived from an EMBL/GenBank/DDBJ whole genome shotgun (WGS) entry which is preliminary data.</text>
</comment>
<gene>
    <name evidence="4" type="ORF">FEV53_14445</name>
</gene>
<proteinExistence type="inferred from homology"/>
<feature type="domain" description="VOC" evidence="3">
    <location>
        <begin position="290"/>
        <end position="409"/>
    </location>
</feature>
<keyword evidence="4" id="KW-0670">Pyruvate</keyword>
<dbReference type="SUPFAM" id="SSF51658">
    <property type="entry name" value="Xylose isomerase-like"/>
    <property type="match status" value="1"/>
</dbReference>
<dbReference type="GO" id="GO:0046565">
    <property type="term" value="F:3-dehydroshikimate dehydratase activity"/>
    <property type="evidence" value="ECO:0007669"/>
    <property type="project" value="UniProtKB-UniRule"/>
</dbReference>
<comment type="caution">
    <text evidence="2">Lacks conserved residue(s) required for the propagation of feature annotation.</text>
</comment>
<keyword evidence="4" id="KW-0413">Isomerase</keyword>
<dbReference type="GO" id="GO:0046279">
    <property type="term" value="P:3,4-dihydroxybenzoate biosynthetic process"/>
    <property type="evidence" value="ECO:0007669"/>
    <property type="project" value="UniProtKB-UniRule"/>
</dbReference>
<organism evidence="4 5">
    <name type="scientific">Palleronia caenipelagi</name>
    <dbReference type="NCBI Taxonomy" id="2489174"/>
    <lineage>
        <taxon>Bacteria</taxon>
        <taxon>Pseudomonadati</taxon>
        <taxon>Pseudomonadota</taxon>
        <taxon>Alphaproteobacteria</taxon>
        <taxon>Rhodobacterales</taxon>
        <taxon>Roseobacteraceae</taxon>
        <taxon>Palleronia</taxon>
    </lineage>
</organism>
<dbReference type="HAMAP" id="MF_02238">
    <property type="entry name" value="DSD"/>
    <property type="match status" value="1"/>
</dbReference>
<feature type="binding site" evidence="2">
    <location>
        <position position="594"/>
    </location>
    <ligand>
        <name>Mg(2+)</name>
        <dbReference type="ChEBI" id="CHEBI:18420"/>
    </ligand>
</feature>
<comment type="cofactor">
    <cofactor evidence="2">
        <name>a divalent metal cation</name>
        <dbReference type="ChEBI" id="CHEBI:60240"/>
    </cofactor>
</comment>
<dbReference type="Pfam" id="PF01261">
    <property type="entry name" value="AP_endonuc_2"/>
    <property type="match status" value="1"/>
</dbReference>
<feature type="binding site" evidence="2">
    <location>
        <position position="517"/>
    </location>
    <ligand>
        <name>Mg(2+)</name>
        <dbReference type="ChEBI" id="CHEBI:18420"/>
    </ligand>
</feature>
<dbReference type="GO" id="GO:0016853">
    <property type="term" value="F:isomerase activity"/>
    <property type="evidence" value="ECO:0007669"/>
    <property type="project" value="UniProtKB-KW"/>
</dbReference>
<dbReference type="SUPFAM" id="SSF54593">
    <property type="entry name" value="Glyoxalase/Bleomycin resistance protein/Dihydroxybiphenyl dioxygenase"/>
    <property type="match status" value="1"/>
</dbReference>
<evidence type="ECO:0000259" key="3">
    <source>
        <dbReference type="PROSITE" id="PS51819"/>
    </source>
</evidence>
<dbReference type="InterPro" id="IPR004360">
    <property type="entry name" value="Glyas_Fos-R_dOase_dom"/>
</dbReference>
<dbReference type="InterPro" id="IPR037523">
    <property type="entry name" value="VOC_core"/>
</dbReference>
<dbReference type="Pfam" id="PF00903">
    <property type="entry name" value="Glyoxalase"/>
    <property type="match status" value="1"/>
</dbReference>
<dbReference type="Gene3D" id="3.10.180.10">
    <property type="entry name" value="2,3-Dihydroxybiphenyl 1,2-Dioxygenase, domain 1"/>
    <property type="match status" value="2"/>
</dbReference>
<comment type="function">
    <text evidence="2">Catalyzes the conversion of 3-dehydroshikimate to protocatechuate (3,4-dihydroxybenzoate), a common intermediate of quinate and shikimate degradation pathways.</text>
</comment>
<keyword evidence="5" id="KW-1185">Reference proteome</keyword>
<feature type="domain" description="VOC" evidence="3">
    <location>
        <begin position="437"/>
        <end position="598"/>
    </location>
</feature>
<comment type="pathway">
    <text evidence="2">Aromatic compound metabolism; 3,4-dihydroxybenzoate biosynthesis.</text>
</comment>
<comment type="catalytic activity">
    <reaction evidence="2">
        <text>3-dehydroshikimate = 3,4-dihydroxybenzoate + H2O</text>
        <dbReference type="Rhea" id="RHEA:24848"/>
        <dbReference type="ChEBI" id="CHEBI:15377"/>
        <dbReference type="ChEBI" id="CHEBI:16630"/>
        <dbReference type="ChEBI" id="CHEBI:36241"/>
        <dbReference type="EC" id="4.2.1.118"/>
    </reaction>
</comment>
<comment type="similarity">
    <text evidence="2">Belongs to the bacterial two-domain DSD family.</text>
</comment>
<dbReference type="UniPathway" id="UPA00088"/>
<dbReference type="InterPro" id="IPR050312">
    <property type="entry name" value="IolE/XylAMocC-like"/>
</dbReference>
<dbReference type="EC" id="4.2.1.118" evidence="2"/>
<dbReference type="InterPro" id="IPR029068">
    <property type="entry name" value="Glyas_Bleomycin-R_OHBP_Dase"/>
</dbReference>
<dbReference type="InterPro" id="IPR041736">
    <property type="entry name" value="4OHPhenylPyrv_dOase_N"/>
</dbReference>
<dbReference type="EMBL" id="VFSV01000030">
    <property type="protein sequence ID" value="TRD16246.1"/>
    <property type="molecule type" value="Genomic_DNA"/>
</dbReference>
<dbReference type="AlphaFoldDB" id="A0A547PQ26"/>
<evidence type="ECO:0000256" key="2">
    <source>
        <dbReference type="HAMAP-Rule" id="MF_02238"/>
    </source>
</evidence>
<dbReference type="Pfam" id="PF14696">
    <property type="entry name" value="Glyoxalase_5"/>
    <property type="match status" value="1"/>
</dbReference>
<dbReference type="OrthoDB" id="9780241at2"/>
<dbReference type="Proteomes" id="UP000318590">
    <property type="component" value="Unassembled WGS sequence"/>
</dbReference>
<feature type="binding site" evidence="2">
    <location>
        <position position="440"/>
    </location>
    <ligand>
        <name>Mg(2+)</name>
        <dbReference type="ChEBI" id="CHEBI:18420"/>
    </ligand>
</feature>
<evidence type="ECO:0000256" key="1">
    <source>
        <dbReference type="ARBA" id="ARBA00022723"/>
    </source>
</evidence>
<dbReference type="InterPro" id="IPR043700">
    <property type="entry name" value="DSD"/>
</dbReference>
<protein>
    <recommendedName>
        <fullName evidence="2">3-dehydroshikimate dehydratase</fullName>
        <shortName evidence="2">DSD</shortName>
        <ecNumber evidence="2">4.2.1.118</ecNumber>
    </recommendedName>
</protein>
<dbReference type="Gene3D" id="3.20.20.150">
    <property type="entry name" value="Divalent-metal-dependent TIM barrel enzymes"/>
    <property type="match status" value="1"/>
</dbReference>
<keyword evidence="2" id="KW-0456">Lyase</keyword>
<dbReference type="PANTHER" id="PTHR12110:SF21">
    <property type="entry name" value="XYLOSE ISOMERASE-LIKE TIM BARREL DOMAIN-CONTAINING PROTEIN"/>
    <property type="match status" value="1"/>
</dbReference>
<dbReference type="RefSeq" id="WP_142835524.1">
    <property type="nucleotide sequence ID" value="NZ_VFSV01000030.1"/>
</dbReference>
<dbReference type="GO" id="GO:0046872">
    <property type="term" value="F:metal ion binding"/>
    <property type="evidence" value="ECO:0007669"/>
    <property type="project" value="UniProtKB-UniRule"/>
</dbReference>
<dbReference type="PROSITE" id="PS51819">
    <property type="entry name" value="VOC"/>
    <property type="match status" value="2"/>
</dbReference>